<dbReference type="AlphaFoldDB" id="A0A077AXY8"/>
<dbReference type="KEGG" id="paca:ID47_09235"/>
<gene>
    <name evidence="1" type="ORF">ID47_09235</name>
</gene>
<name>A0A077AXY8_9PROT</name>
<dbReference type="EMBL" id="CP008941">
    <property type="protein sequence ID" value="AIK96879.1"/>
    <property type="molecule type" value="Genomic_DNA"/>
</dbReference>
<dbReference type="HOGENOM" id="CLU_2841652_0_0_5"/>
<evidence type="ECO:0000313" key="1">
    <source>
        <dbReference type="EMBL" id="AIK96879.1"/>
    </source>
</evidence>
<organism evidence="1 2">
    <name type="scientific">Candidatus Odyssella acanthamoebae</name>
    <dbReference type="NCBI Taxonomy" id="91604"/>
    <lineage>
        <taxon>Bacteria</taxon>
        <taxon>Pseudomonadati</taxon>
        <taxon>Pseudomonadota</taxon>
        <taxon>Alphaproteobacteria</taxon>
        <taxon>Holosporales</taxon>
        <taxon>Candidatus Paracaedibacteraceae</taxon>
        <taxon>Candidatus Odyssella</taxon>
    </lineage>
</organism>
<evidence type="ECO:0000313" key="2">
    <source>
        <dbReference type="Proteomes" id="UP000028926"/>
    </source>
</evidence>
<reference evidence="1 2" key="1">
    <citation type="submission" date="2014-07" db="EMBL/GenBank/DDBJ databases">
        <title>Comparative genomic insights into amoeba endosymbionts belonging to the families of Holosporaceae and Candidatus Midichloriaceae within Rickettsiales.</title>
        <authorList>
            <person name="Wang Z."/>
            <person name="Wu M."/>
        </authorList>
    </citation>
    <scope>NUCLEOTIDE SEQUENCE [LARGE SCALE GENOMIC DNA]</scope>
    <source>
        <strain evidence="1">PRA3</strain>
    </source>
</reference>
<dbReference type="Proteomes" id="UP000028926">
    <property type="component" value="Chromosome"/>
</dbReference>
<protein>
    <submittedName>
        <fullName evidence="1">Uncharacterized protein</fullName>
    </submittedName>
</protein>
<accession>A0A077AXY8</accession>
<keyword evidence="2" id="KW-1185">Reference proteome</keyword>
<proteinExistence type="predicted"/>
<sequence length="65" mass="7519">MSFGYFIYSCGWGMRTQEGSTASRCGAYSLERISEAEEMQHRRCNPTLSATRLRFRKDRDAFVAK</sequence>